<evidence type="ECO:0000256" key="7">
    <source>
        <dbReference type="ARBA" id="ARBA00022801"/>
    </source>
</evidence>
<gene>
    <name evidence="14" type="ORF">IAC55_08015</name>
</gene>
<dbReference type="GO" id="GO:0008237">
    <property type="term" value="F:metallopeptidase activity"/>
    <property type="evidence" value="ECO:0007669"/>
    <property type="project" value="UniProtKB-KW"/>
</dbReference>
<protein>
    <submittedName>
        <fullName evidence="14">Site-2 protease family protein</fullName>
    </submittedName>
</protein>
<evidence type="ECO:0000256" key="6">
    <source>
        <dbReference type="ARBA" id="ARBA00022723"/>
    </source>
</evidence>
<feature type="domain" description="Peptidase M50" evidence="13">
    <location>
        <begin position="103"/>
        <end position="158"/>
    </location>
</feature>
<comment type="subcellular location">
    <subcellularLocation>
        <location evidence="2">Membrane</location>
        <topology evidence="2">Multi-pass membrane protein</topology>
    </subcellularLocation>
</comment>
<organism evidence="14 15">
    <name type="scientific">Candidatus Fimicola merdigallinarum</name>
    <dbReference type="NCBI Taxonomy" id="2840819"/>
    <lineage>
        <taxon>Bacteria</taxon>
        <taxon>Bacillati</taxon>
        <taxon>Bacillota</taxon>
        <taxon>Clostridia</taxon>
        <taxon>Lachnospirales</taxon>
        <taxon>Lachnospiraceae</taxon>
        <taxon>Lachnospiraceae incertae sedis</taxon>
        <taxon>Candidatus Fimicola</taxon>
    </lineage>
</organism>
<feature type="transmembrane region" description="Helical" evidence="12">
    <location>
        <begin position="12"/>
        <end position="38"/>
    </location>
</feature>
<evidence type="ECO:0000259" key="13">
    <source>
        <dbReference type="Pfam" id="PF02163"/>
    </source>
</evidence>
<reference evidence="14" key="1">
    <citation type="submission" date="2020-10" db="EMBL/GenBank/DDBJ databases">
        <authorList>
            <person name="Gilroy R."/>
        </authorList>
    </citation>
    <scope>NUCLEOTIDE SEQUENCE</scope>
    <source>
        <strain evidence="14">F6-4510</strain>
    </source>
</reference>
<dbReference type="EMBL" id="JADIMX010000155">
    <property type="protein sequence ID" value="MBO8435247.1"/>
    <property type="molecule type" value="Genomic_DNA"/>
</dbReference>
<dbReference type="GO" id="GO:0006508">
    <property type="term" value="P:proteolysis"/>
    <property type="evidence" value="ECO:0007669"/>
    <property type="project" value="UniProtKB-KW"/>
</dbReference>
<name>A0A9D9H4V4_9FIRM</name>
<dbReference type="Pfam" id="PF02163">
    <property type="entry name" value="Peptidase_M50"/>
    <property type="match status" value="2"/>
</dbReference>
<evidence type="ECO:0000256" key="2">
    <source>
        <dbReference type="ARBA" id="ARBA00004141"/>
    </source>
</evidence>
<comment type="cofactor">
    <cofactor evidence="1">
        <name>Zn(2+)</name>
        <dbReference type="ChEBI" id="CHEBI:29105"/>
    </cofactor>
</comment>
<keyword evidence="10" id="KW-0482">Metalloprotease</keyword>
<evidence type="ECO:0000313" key="15">
    <source>
        <dbReference type="Proteomes" id="UP000823611"/>
    </source>
</evidence>
<evidence type="ECO:0000256" key="3">
    <source>
        <dbReference type="ARBA" id="ARBA00007931"/>
    </source>
</evidence>
<evidence type="ECO:0000256" key="11">
    <source>
        <dbReference type="ARBA" id="ARBA00023136"/>
    </source>
</evidence>
<comment type="caution">
    <text evidence="14">The sequence shown here is derived from an EMBL/GenBank/DDBJ whole genome shotgun (WGS) entry which is preliminary data.</text>
</comment>
<dbReference type="GO" id="GO:0046872">
    <property type="term" value="F:metal ion binding"/>
    <property type="evidence" value="ECO:0007669"/>
    <property type="project" value="UniProtKB-KW"/>
</dbReference>
<keyword evidence="6" id="KW-0479">Metal-binding</keyword>
<sequence length="262" mass="30079">MVSLGRVKIHTGVIALILFAFFSGRAIELFLVFLAVTIHELSHMVVAYFFGGKVESVYITPVGQVAKISNFYSLLEWQRIIVLLCGPIVNVALGFLCGFFHNKFMIMFSDINMAIAIFNILPIPPLDGGNIVYNILGRKLGVIKTAKFMTYMEGIFGFMIILLGIVQVILYPFNISLIIIGGYFMFSKRREYLERVSEFYTYIIDRNRDYTLKPMVVKKLLFNGDYRDVIKYFNYDDYFFVLERGVYGVNEVSMEEVIDIIA</sequence>
<comment type="similarity">
    <text evidence="3">Belongs to the peptidase M50B family.</text>
</comment>
<keyword evidence="7" id="KW-0378">Hydrolase</keyword>
<dbReference type="Proteomes" id="UP000823611">
    <property type="component" value="Unassembled WGS sequence"/>
</dbReference>
<feature type="transmembrane region" description="Helical" evidence="12">
    <location>
        <begin position="80"/>
        <end position="101"/>
    </location>
</feature>
<keyword evidence="9 12" id="KW-1133">Transmembrane helix</keyword>
<feature type="transmembrane region" description="Helical" evidence="12">
    <location>
        <begin position="156"/>
        <end position="186"/>
    </location>
</feature>
<dbReference type="PANTHER" id="PTHR39188">
    <property type="entry name" value="MEMBRANE-ASSOCIATED ZINC METALLOPROTEASE M50B"/>
    <property type="match status" value="1"/>
</dbReference>
<dbReference type="AlphaFoldDB" id="A0A9D9H4V4"/>
<proteinExistence type="inferred from homology"/>
<keyword evidence="8" id="KW-0862">Zinc</keyword>
<feature type="transmembrane region" description="Helical" evidence="12">
    <location>
        <begin position="113"/>
        <end position="136"/>
    </location>
</feature>
<evidence type="ECO:0000313" key="14">
    <source>
        <dbReference type="EMBL" id="MBO8435247.1"/>
    </source>
</evidence>
<evidence type="ECO:0000256" key="4">
    <source>
        <dbReference type="ARBA" id="ARBA00022670"/>
    </source>
</evidence>
<keyword evidence="4 14" id="KW-0645">Protease</keyword>
<evidence type="ECO:0000256" key="10">
    <source>
        <dbReference type="ARBA" id="ARBA00023049"/>
    </source>
</evidence>
<evidence type="ECO:0000256" key="1">
    <source>
        <dbReference type="ARBA" id="ARBA00001947"/>
    </source>
</evidence>
<evidence type="ECO:0000256" key="8">
    <source>
        <dbReference type="ARBA" id="ARBA00022833"/>
    </source>
</evidence>
<evidence type="ECO:0000256" key="9">
    <source>
        <dbReference type="ARBA" id="ARBA00022989"/>
    </source>
</evidence>
<evidence type="ECO:0000256" key="12">
    <source>
        <dbReference type="SAM" id="Phobius"/>
    </source>
</evidence>
<dbReference type="InterPro" id="IPR008915">
    <property type="entry name" value="Peptidase_M50"/>
</dbReference>
<dbReference type="GO" id="GO:0016020">
    <property type="term" value="C:membrane"/>
    <property type="evidence" value="ECO:0007669"/>
    <property type="project" value="UniProtKB-SubCell"/>
</dbReference>
<feature type="domain" description="Peptidase M50" evidence="13">
    <location>
        <begin position="29"/>
        <end position="99"/>
    </location>
</feature>
<keyword evidence="11 12" id="KW-0472">Membrane</keyword>
<accession>A0A9D9H4V4</accession>
<reference evidence="14" key="2">
    <citation type="journal article" date="2021" name="PeerJ">
        <title>Extensive microbial diversity within the chicken gut microbiome revealed by metagenomics and culture.</title>
        <authorList>
            <person name="Gilroy R."/>
            <person name="Ravi A."/>
            <person name="Getino M."/>
            <person name="Pursley I."/>
            <person name="Horton D.L."/>
            <person name="Alikhan N.F."/>
            <person name="Baker D."/>
            <person name="Gharbi K."/>
            <person name="Hall N."/>
            <person name="Watson M."/>
            <person name="Adriaenssens E.M."/>
            <person name="Foster-Nyarko E."/>
            <person name="Jarju S."/>
            <person name="Secka A."/>
            <person name="Antonio M."/>
            <person name="Oren A."/>
            <person name="Chaudhuri R.R."/>
            <person name="La Ragione R."/>
            <person name="Hildebrand F."/>
            <person name="Pallen M.J."/>
        </authorList>
    </citation>
    <scope>NUCLEOTIDE SEQUENCE</scope>
    <source>
        <strain evidence="14">F6-4510</strain>
    </source>
</reference>
<dbReference type="PANTHER" id="PTHR39188:SF3">
    <property type="entry name" value="STAGE IV SPORULATION PROTEIN FB"/>
    <property type="match status" value="1"/>
</dbReference>
<keyword evidence="5 12" id="KW-0812">Transmembrane</keyword>
<evidence type="ECO:0000256" key="5">
    <source>
        <dbReference type="ARBA" id="ARBA00022692"/>
    </source>
</evidence>